<comment type="caution">
    <text evidence="2">The sequence shown here is derived from an EMBL/GenBank/DDBJ whole genome shotgun (WGS) entry which is preliminary data.</text>
</comment>
<protein>
    <submittedName>
        <fullName evidence="2">Uncharacterized protein</fullName>
    </submittedName>
</protein>
<sequence length="78" mass="8661">MRREEDGRIAIHLWLQCDGEFGGDVTLRLAPADAELLHAQLCYSLDDWPAVEPSAGERLPDCRKKVQSGGDKGGRRRA</sequence>
<keyword evidence="3" id="KW-1185">Reference proteome</keyword>
<feature type="region of interest" description="Disordered" evidence="1">
    <location>
        <begin position="54"/>
        <end position="78"/>
    </location>
</feature>
<dbReference type="Proteomes" id="UP000037020">
    <property type="component" value="Unassembled WGS sequence"/>
</dbReference>
<accession>A0ABR5J782</accession>
<evidence type="ECO:0000256" key="1">
    <source>
        <dbReference type="SAM" id="MobiDB-lite"/>
    </source>
</evidence>
<evidence type="ECO:0000313" key="2">
    <source>
        <dbReference type="EMBL" id="KOG89264.1"/>
    </source>
</evidence>
<organism evidence="2 3">
    <name type="scientific">Streptomyces varsoviensis</name>
    <dbReference type="NCBI Taxonomy" id="67373"/>
    <lineage>
        <taxon>Bacteria</taxon>
        <taxon>Bacillati</taxon>
        <taxon>Actinomycetota</taxon>
        <taxon>Actinomycetes</taxon>
        <taxon>Kitasatosporales</taxon>
        <taxon>Streptomycetaceae</taxon>
        <taxon>Streptomyces</taxon>
    </lineage>
</organism>
<evidence type="ECO:0000313" key="3">
    <source>
        <dbReference type="Proteomes" id="UP000037020"/>
    </source>
</evidence>
<proteinExistence type="predicted"/>
<name>A0ABR5J782_9ACTN</name>
<dbReference type="EMBL" id="LGUT01001280">
    <property type="protein sequence ID" value="KOG89264.1"/>
    <property type="molecule type" value="Genomic_DNA"/>
</dbReference>
<reference evidence="2 3" key="1">
    <citation type="submission" date="2015-07" db="EMBL/GenBank/DDBJ databases">
        <authorList>
            <person name="Ju K.-S."/>
            <person name="Doroghazi J.R."/>
            <person name="Metcalf W.W."/>
        </authorList>
    </citation>
    <scope>NUCLEOTIDE SEQUENCE [LARGE SCALE GENOMIC DNA]</scope>
    <source>
        <strain evidence="2 3">NRRL B-3589</strain>
    </source>
</reference>
<gene>
    <name evidence="2" type="ORF">ADK38_15260</name>
</gene>